<dbReference type="InterPro" id="IPR001492">
    <property type="entry name" value="Flagellin"/>
</dbReference>
<comment type="subcellular location">
    <subcellularLocation>
        <location evidence="1">Bacterial flagellum</location>
    </subcellularLocation>
</comment>
<evidence type="ECO:0000259" key="5">
    <source>
        <dbReference type="Pfam" id="PF00700"/>
    </source>
</evidence>
<dbReference type="GO" id="GO:0009424">
    <property type="term" value="C:bacterial-type flagellum hook"/>
    <property type="evidence" value="ECO:0007669"/>
    <property type="project" value="InterPro"/>
</dbReference>
<keyword evidence="6" id="KW-0282">Flagellum</keyword>
<keyword evidence="6" id="KW-0966">Cell projection</keyword>
<evidence type="ECO:0000256" key="1">
    <source>
        <dbReference type="ARBA" id="ARBA00004365"/>
    </source>
</evidence>
<evidence type="ECO:0000256" key="3">
    <source>
        <dbReference type="ARBA" id="ARBA00023143"/>
    </source>
</evidence>
<keyword evidence="3" id="KW-0975">Bacterial flagellum</keyword>
<dbReference type="InterPro" id="IPR046358">
    <property type="entry name" value="Flagellin_C"/>
</dbReference>
<comment type="caution">
    <text evidence="6">The sequence shown here is derived from an EMBL/GenBank/DDBJ whole genome shotgun (WGS) entry which is preliminary data.</text>
</comment>
<name>A0A2A6DZ52_9BACL</name>
<reference evidence="6 7" key="1">
    <citation type="submission" date="2016-12" db="EMBL/GenBank/DDBJ databases">
        <title>Candidatus Reconcilibacillus cellulovorans genome.</title>
        <authorList>
            <person name="Kolinko S."/>
            <person name="Wu Y.-W."/>
            <person name="Tachea F."/>
            <person name="Denzel E."/>
            <person name="Hiras J."/>
            <person name="Baecker N."/>
            <person name="Chan L.J."/>
            <person name="Eichorst S.A."/>
            <person name="Frey D."/>
            <person name="Adams P.D."/>
            <person name="Pray T."/>
            <person name="Tanjore D."/>
            <person name="Petzold C.J."/>
            <person name="Gladden J.M."/>
            <person name="Simmons B.A."/>
            <person name="Singer S.W."/>
        </authorList>
    </citation>
    <scope>NUCLEOTIDE SEQUENCE [LARGE SCALE GENOMIC DNA]</scope>
    <source>
        <strain evidence="6">JTherm</strain>
    </source>
</reference>
<keyword evidence="6" id="KW-0969">Cilium</keyword>
<dbReference type="PANTHER" id="PTHR42792">
    <property type="entry name" value="FLAGELLIN"/>
    <property type="match status" value="1"/>
</dbReference>
<sequence>MRVTGKMLNLQLLENLQNNYARLQRFQDQLASGQRIRRPGDDPVGVGYVMRYDTELSRSEEFLQNVSTALGWLKTMDSLMQQSMNVLHRARTLVQEAATGTVPADARLSIAAEFKQLKEQMVTIGNSTYDGRFMFNGQKTDVAPYTLANAANDVTDRGVYRLNVAPGVSVPVSIPGEDIFGQAGSAQNVFKVLDDVIAHLQANDQNALLQDIAKIEERMDAIQRSWAEIGARTNRFELIQNRILDEQISLQKLRSDVNDVDMAEVITQLKTQESVLQASLAVGARIAQVSLVDFLK</sequence>
<organism evidence="6 7">
    <name type="scientific">Candidatus Reconcilbacillus cellulovorans</name>
    <dbReference type="NCBI Taxonomy" id="1906605"/>
    <lineage>
        <taxon>Bacteria</taxon>
        <taxon>Bacillati</taxon>
        <taxon>Bacillota</taxon>
        <taxon>Bacilli</taxon>
        <taxon>Bacillales</taxon>
        <taxon>Paenibacillaceae</taxon>
        <taxon>Candidatus Reconcilbacillus</taxon>
    </lineage>
</organism>
<dbReference type="InterPro" id="IPR013384">
    <property type="entry name" value="Flagell_FlgL"/>
</dbReference>
<dbReference type="InterPro" id="IPR001029">
    <property type="entry name" value="Flagellin_N"/>
</dbReference>
<dbReference type="Gene3D" id="1.20.1330.10">
    <property type="entry name" value="f41 fragment of flagellin, N-terminal domain"/>
    <property type="match status" value="1"/>
</dbReference>
<proteinExistence type="inferred from homology"/>
<evidence type="ECO:0000259" key="4">
    <source>
        <dbReference type="Pfam" id="PF00669"/>
    </source>
</evidence>
<dbReference type="Pfam" id="PF00700">
    <property type="entry name" value="Flagellin_C"/>
    <property type="match status" value="1"/>
</dbReference>
<dbReference type="GO" id="GO:0005198">
    <property type="term" value="F:structural molecule activity"/>
    <property type="evidence" value="ECO:0007669"/>
    <property type="project" value="InterPro"/>
</dbReference>
<dbReference type="GO" id="GO:0071973">
    <property type="term" value="P:bacterial-type flagellum-dependent cell motility"/>
    <property type="evidence" value="ECO:0007669"/>
    <property type="project" value="InterPro"/>
</dbReference>
<comment type="similarity">
    <text evidence="2">Belongs to the bacterial flagellin family.</text>
</comment>
<feature type="domain" description="Flagellin N-terminal" evidence="4">
    <location>
        <begin position="7"/>
        <end position="140"/>
    </location>
</feature>
<dbReference type="Pfam" id="PF00669">
    <property type="entry name" value="Flagellin_N"/>
    <property type="match status" value="1"/>
</dbReference>
<accession>A0A2A6DZ52</accession>
<evidence type="ECO:0000313" key="7">
    <source>
        <dbReference type="Proteomes" id="UP000243688"/>
    </source>
</evidence>
<dbReference type="Proteomes" id="UP000243688">
    <property type="component" value="Unassembled WGS sequence"/>
</dbReference>
<dbReference type="SUPFAM" id="SSF64518">
    <property type="entry name" value="Phase 1 flagellin"/>
    <property type="match status" value="1"/>
</dbReference>
<dbReference type="NCBIfam" id="TIGR02550">
    <property type="entry name" value="flagell_flgL"/>
    <property type="match status" value="1"/>
</dbReference>
<feature type="domain" description="Flagellin C-terminal" evidence="5">
    <location>
        <begin position="213"/>
        <end position="295"/>
    </location>
</feature>
<gene>
    <name evidence="6" type="ORF">BLM47_10615</name>
</gene>
<dbReference type="PANTHER" id="PTHR42792:SF1">
    <property type="entry name" value="FLAGELLAR HOOK-ASSOCIATED PROTEIN 3"/>
    <property type="match status" value="1"/>
</dbReference>
<evidence type="ECO:0000313" key="6">
    <source>
        <dbReference type="EMBL" id="PDO09819.1"/>
    </source>
</evidence>
<dbReference type="AlphaFoldDB" id="A0A2A6DZ52"/>
<evidence type="ECO:0000256" key="2">
    <source>
        <dbReference type="ARBA" id="ARBA00005709"/>
    </source>
</evidence>
<dbReference type="EMBL" id="MOXJ01000027">
    <property type="protein sequence ID" value="PDO09819.1"/>
    <property type="molecule type" value="Genomic_DNA"/>
</dbReference>
<protein>
    <submittedName>
        <fullName evidence="6">Flagellar hook-associated protein 3</fullName>
    </submittedName>
</protein>